<feature type="transmembrane region" description="Helical" evidence="1">
    <location>
        <begin position="21"/>
        <end position="39"/>
    </location>
</feature>
<protein>
    <recommendedName>
        <fullName evidence="4">DNA gyrase subunit B</fullName>
    </recommendedName>
</protein>
<evidence type="ECO:0008006" key="4">
    <source>
        <dbReference type="Google" id="ProtNLM"/>
    </source>
</evidence>
<keyword evidence="1" id="KW-1133">Transmembrane helix</keyword>
<keyword evidence="1" id="KW-0472">Membrane</keyword>
<keyword evidence="1" id="KW-0812">Transmembrane</keyword>
<feature type="transmembrane region" description="Helical" evidence="1">
    <location>
        <begin position="75"/>
        <end position="94"/>
    </location>
</feature>
<evidence type="ECO:0000256" key="1">
    <source>
        <dbReference type="SAM" id="Phobius"/>
    </source>
</evidence>
<feature type="transmembrane region" description="Helical" evidence="1">
    <location>
        <begin position="174"/>
        <end position="197"/>
    </location>
</feature>
<dbReference type="Proteomes" id="UP000298656">
    <property type="component" value="Chromosome 1"/>
</dbReference>
<sequence length="222" mass="23804">MPASTRAAPGGPSALRRGARVTAQVALKLAYPLMFFAAWRYDMTRYLGVALLALLWLQRWIGAGSVASMLRRLTALDWGVAAVLSCACAAIALTGSELLLRLYPTLVNAGLLAAFAATLNGGPTMIEKFARLRHPELSARQVQHTRRVTLVWCAFFAANGAVSAYLALCGARAAWALYNGVVAYLMIGALIAVEIVWRHVFVLPKRPVTVAASLGAARREAP</sequence>
<evidence type="ECO:0000313" key="3">
    <source>
        <dbReference type="Proteomes" id="UP000298656"/>
    </source>
</evidence>
<name>A0A4P8IXI4_9BURK</name>
<feature type="transmembrane region" description="Helical" evidence="1">
    <location>
        <begin position="45"/>
        <end position="63"/>
    </location>
</feature>
<gene>
    <name evidence="2" type="ORF">FAZ95_16445</name>
</gene>
<reference evidence="2 3" key="1">
    <citation type="submission" date="2019-05" db="EMBL/GenBank/DDBJ databases">
        <title>Burkholderia sp. DHOD12, isolated from subtropical forest soil.</title>
        <authorList>
            <person name="Gao Z.-H."/>
            <person name="Qiu L.-H."/>
        </authorList>
    </citation>
    <scope>NUCLEOTIDE SEQUENCE [LARGE SCALE GENOMIC DNA]</scope>
    <source>
        <strain evidence="2 3">DHOD12</strain>
    </source>
</reference>
<dbReference type="KEGG" id="tvl:FAZ95_16445"/>
<dbReference type="OrthoDB" id="8537043at2"/>
<evidence type="ECO:0000313" key="2">
    <source>
        <dbReference type="EMBL" id="QCP50609.1"/>
    </source>
</evidence>
<dbReference type="EMBL" id="CP040077">
    <property type="protein sequence ID" value="QCP50609.1"/>
    <property type="molecule type" value="Genomic_DNA"/>
</dbReference>
<dbReference type="AlphaFoldDB" id="A0A4P8IXI4"/>
<feature type="transmembrane region" description="Helical" evidence="1">
    <location>
        <begin position="106"/>
        <end position="126"/>
    </location>
</feature>
<organism evidence="2 3">
    <name type="scientific">Trinickia violacea</name>
    <dbReference type="NCBI Taxonomy" id="2571746"/>
    <lineage>
        <taxon>Bacteria</taxon>
        <taxon>Pseudomonadati</taxon>
        <taxon>Pseudomonadota</taxon>
        <taxon>Betaproteobacteria</taxon>
        <taxon>Burkholderiales</taxon>
        <taxon>Burkholderiaceae</taxon>
        <taxon>Trinickia</taxon>
    </lineage>
</organism>
<proteinExistence type="predicted"/>
<accession>A0A4P8IXI4</accession>
<keyword evidence="3" id="KW-1185">Reference proteome</keyword>
<feature type="transmembrane region" description="Helical" evidence="1">
    <location>
        <begin position="147"/>
        <end position="168"/>
    </location>
</feature>